<accession>A0AAV6TFG6</accession>
<dbReference type="Proteomes" id="UP000827092">
    <property type="component" value="Unassembled WGS sequence"/>
</dbReference>
<dbReference type="EMBL" id="JAFNEN010005222">
    <property type="protein sequence ID" value="KAG8170549.1"/>
    <property type="molecule type" value="Genomic_DNA"/>
</dbReference>
<dbReference type="AlphaFoldDB" id="A0AAV6TFG6"/>
<reference evidence="1 2" key="1">
    <citation type="journal article" date="2022" name="Nat. Ecol. Evol.">
        <title>A masculinizing supergene underlies an exaggerated male reproductive morph in a spider.</title>
        <authorList>
            <person name="Hendrickx F."/>
            <person name="De Corte Z."/>
            <person name="Sonet G."/>
            <person name="Van Belleghem S.M."/>
            <person name="Kostlbacher S."/>
            <person name="Vangestel C."/>
        </authorList>
    </citation>
    <scope>NUCLEOTIDE SEQUENCE [LARGE SCALE GENOMIC DNA]</scope>
    <source>
        <strain evidence="1">W744_W776</strain>
    </source>
</reference>
<keyword evidence="2" id="KW-1185">Reference proteome</keyword>
<name>A0AAV6TFG6_9ARAC</name>
<sequence>MLVFFMSEKQRINTRQQSSNNVNEEFNRKLLKHKMKRLNYHVTYVECDVDDFVVEEIVNGTTIRKKRVNKEGSGW</sequence>
<comment type="caution">
    <text evidence="1">The sequence shown here is derived from an EMBL/GenBank/DDBJ whole genome shotgun (WGS) entry which is preliminary data.</text>
</comment>
<evidence type="ECO:0000313" key="2">
    <source>
        <dbReference type="Proteomes" id="UP000827092"/>
    </source>
</evidence>
<gene>
    <name evidence="1" type="ORF">JTE90_026033</name>
</gene>
<evidence type="ECO:0000313" key="1">
    <source>
        <dbReference type="EMBL" id="KAG8170549.1"/>
    </source>
</evidence>
<protein>
    <submittedName>
        <fullName evidence="1">Uncharacterized protein</fullName>
    </submittedName>
</protein>
<proteinExistence type="predicted"/>
<organism evidence="1 2">
    <name type="scientific">Oedothorax gibbosus</name>
    <dbReference type="NCBI Taxonomy" id="931172"/>
    <lineage>
        <taxon>Eukaryota</taxon>
        <taxon>Metazoa</taxon>
        <taxon>Ecdysozoa</taxon>
        <taxon>Arthropoda</taxon>
        <taxon>Chelicerata</taxon>
        <taxon>Arachnida</taxon>
        <taxon>Araneae</taxon>
        <taxon>Araneomorphae</taxon>
        <taxon>Entelegynae</taxon>
        <taxon>Araneoidea</taxon>
        <taxon>Linyphiidae</taxon>
        <taxon>Erigoninae</taxon>
        <taxon>Oedothorax</taxon>
    </lineage>
</organism>